<reference evidence="3" key="1">
    <citation type="journal article" date="2014" name="Proc. Natl. Acad. Sci. U.S.A.">
        <title>Extensive sampling of basidiomycete genomes demonstrates inadequacy of the white-rot/brown-rot paradigm for wood decay fungi.</title>
        <authorList>
            <person name="Riley R."/>
            <person name="Salamov A.A."/>
            <person name="Brown D.W."/>
            <person name="Nagy L.G."/>
            <person name="Floudas D."/>
            <person name="Held B.W."/>
            <person name="Levasseur A."/>
            <person name="Lombard V."/>
            <person name="Morin E."/>
            <person name="Otillar R."/>
            <person name="Lindquist E.A."/>
            <person name="Sun H."/>
            <person name="LaButti K.M."/>
            <person name="Schmutz J."/>
            <person name="Jabbour D."/>
            <person name="Luo H."/>
            <person name="Baker S.E."/>
            <person name="Pisabarro A.G."/>
            <person name="Walton J.D."/>
            <person name="Blanchette R.A."/>
            <person name="Henrissat B."/>
            <person name="Martin F."/>
            <person name="Cullen D."/>
            <person name="Hibbett D.S."/>
            <person name="Grigoriev I.V."/>
        </authorList>
    </citation>
    <scope>NUCLEOTIDE SEQUENCE [LARGE SCALE GENOMIC DNA]</scope>
    <source>
        <strain evidence="3">CBS 339.88</strain>
    </source>
</reference>
<dbReference type="Proteomes" id="UP000027222">
    <property type="component" value="Unassembled WGS sequence"/>
</dbReference>
<evidence type="ECO:0000256" key="1">
    <source>
        <dbReference type="SAM" id="MobiDB-lite"/>
    </source>
</evidence>
<proteinExistence type="predicted"/>
<evidence type="ECO:0000313" key="2">
    <source>
        <dbReference type="EMBL" id="KDR66526.1"/>
    </source>
</evidence>
<evidence type="ECO:0000313" key="3">
    <source>
        <dbReference type="Proteomes" id="UP000027222"/>
    </source>
</evidence>
<dbReference type="AlphaFoldDB" id="A0A067S6W0"/>
<accession>A0A067S6W0</accession>
<keyword evidence="3" id="KW-1185">Reference proteome</keyword>
<sequence>MSQSLTGSHHTQDSLQPRGHNRSHGNTTQPTPERGALKSSSASSPLNSSRGSGSGHKASILGSSKGGVEIHDGHFSNTKGHHFHVTNGNVTINAGDRRTSTKSYTQQMQRQSSMGSRTQDGDNAKPATSIKTVCKFSFILLCTVKCIYPHSRQRQVGPC</sequence>
<dbReference type="HOGENOM" id="CLU_1660903_0_0_1"/>
<gene>
    <name evidence="2" type="ORF">GALMADRAFT_1143231</name>
</gene>
<feature type="compositionally biased region" description="Low complexity" evidence="1">
    <location>
        <begin position="39"/>
        <end position="51"/>
    </location>
</feature>
<name>A0A067S6W0_GALM3</name>
<feature type="compositionally biased region" description="Polar residues" evidence="1">
    <location>
        <begin position="1"/>
        <end position="15"/>
    </location>
</feature>
<organism evidence="2 3">
    <name type="scientific">Galerina marginata (strain CBS 339.88)</name>
    <dbReference type="NCBI Taxonomy" id="685588"/>
    <lineage>
        <taxon>Eukaryota</taxon>
        <taxon>Fungi</taxon>
        <taxon>Dikarya</taxon>
        <taxon>Basidiomycota</taxon>
        <taxon>Agaricomycotina</taxon>
        <taxon>Agaricomycetes</taxon>
        <taxon>Agaricomycetidae</taxon>
        <taxon>Agaricales</taxon>
        <taxon>Agaricineae</taxon>
        <taxon>Strophariaceae</taxon>
        <taxon>Galerina</taxon>
    </lineage>
</organism>
<protein>
    <submittedName>
        <fullName evidence="2">Uncharacterized protein</fullName>
    </submittedName>
</protein>
<feature type="region of interest" description="Disordered" evidence="1">
    <location>
        <begin position="1"/>
        <end position="101"/>
    </location>
</feature>
<dbReference type="EMBL" id="KL142422">
    <property type="protein sequence ID" value="KDR66526.1"/>
    <property type="molecule type" value="Genomic_DNA"/>
</dbReference>